<feature type="domain" description="Ferrous iron transporter FeoA-like" evidence="2">
    <location>
        <begin position="1"/>
        <end position="72"/>
    </location>
</feature>
<evidence type="ECO:0000256" key="1">
    <source>
        <dbReference type="ARBA" id="ARBA00023004"/>
    </source>
</evidence>
<accession>A0A1H7CK94</accession>
<dbReference type="PANTHER" id="PTHR42954:SF2">
    <property type="entry name" value="FE(2+) TRANSPORT PROTEIN A"/>
    <property type="match status" value="1"/>
</dbReference>
<keyword evidence="4" id="KW-1185">Reference proteome</keyword>
<dbReference type="InterPro" id="IPR008988">
    <property type="entry name" value="Transcriptional_repressor_C"/>
</dbReference>
<dbReference type="SUPFAM" id="SSF50037">
    <property type="entry name" value="C-terminal domain of transcriptional repressors"/>
    <property type="match status" value="1"/>
</dbReference>
<sequence>MTLKDATPGMTVKIESLEHSSLKQRLMSMGLIKGTTVKILPSAPLGDPMAISIRSYNLSLRLADAEKIQVSAL</sequence>
<proteinExistence type="predicted"/>
<evidence type="ECO:0000313" key="3">
    <source>
        <dbReference type="EMBL" id="SEJ86125.1"/>
    </source>
</evidence>
<name>A0A1H7CK94_9FIRM</name>
<dbReference type="InterPro" id="IPR007167">
    <property type="entry name" value="Fe-transptr_FeoA-like"/>
</dbReference>
<dbReference type="InterPro" id="IPR038157">
    <property type="entry name" value="FeoA_core_dom"/>
</dbReference>
<dbReference type="RefSeq" id="WP_091834395.1">
    <property type="nucleotide sequence ID" value="NZ_FNZK01000020.1"/>
</dbReference>
<gene>
    <name evidence="3" type="ORF">SAMN05660742_12049</name>
</gene>
<dbReference type="PANTHER" id="PTHR42954">
    <property type="entry name" value="FE(2+) TRANSPORT PROTEIN A"/>
    <property type="match status" value="1"/>
</dbReference>
<dbReference type="SMART" id="SM00899">
    <property type="entry name" value="FeoA"/>
    <property type="match status" value="1"/>
</dbReference>
<reference evidence="3 4" key="1">
    <citation type="submission" date="2016-10" db="EMBL/GenBank/DDBJ databases">
        <authorList>
            <person name="de Groot N.N."/>
        </authorList>
    </citation>
    <scope>NUCLEOTIDE SEQUENCE [LARGE SCALE GENOMIC DNA]</scope>
    <source>
        <strain evidence="3 4">DSM 2179</strain>
    </source>
</reference>
<keyword evidence="1" id="KW-0408">Iron</keyword>
<organism evidence="3 4">
    <name type="scientific">Propionispira arboris</name>
    <dbReference type="NCBI Taxonomy" id="84035"/>
    <lineage>
        <taxon>Bacteria</taxon>
        <taxon>Bacillati</taxon>
        <taxon>Bacillota</taxon>
        <taxon>Negativicutes</taxon>
        <taxon>Selenomonadales</taxon>
        <taxon>Selenomonadaceae</taxon>
        <taxon>Propionispira</taxon>
    </lineage>
</organism>
<dbReference type="STRING" id="84035.SAMN05660742_12049"/>
<dbReference type="Pfam" id="PF04023">
    <property type="entry name" value="FeoA"/>
    <property type="match status" value="1"/>
</dbReference>
<dbReference type="EMBL" id="FNZK01000020">
    <property type="protein sequence ID" value="SEJ86125.1"/>
    <property type="molecule type" value="Genomic_DNA"/>
</dbReference>
<evidence type="ECO:0000313" key="4">
    <source>
        <dbReference type="Proteomes" id="UP000199662"/>
    </source>
</evidence>
<protein>
    <submittedName>
        <fullName evidence="3">Ferrous iron transport protein A</fullName>
    </submittedName>
</protein>
<dbReference type="AlphaFoldDB" id="A0A1H7CK94"/>
<evidence type="ECO:0000259" key="2">
    <source>
        <dbReference type="SMART" id="SM00899"/>
    </source>
</evidence>
<dbReference type="GO" id="GO:0046914">
    <property type="term" value="F:transition metal ion binding"/>
    <property type="evidence" value="ECO:0007669"/>
    <property type="project" value="InterPro"/>
</dbReference>
<dbReference type="InterPro" id="IPR052713">
    <property type="entry name" value="FeoA"/>
</dbReference>
<dbReference type="Gene3D" id="2.30.30.90">
    <property type="match status" value="1"/>
</dbReference>
<dbReference type="Proteomes" id="UP000199662">
    <property type="component" value="Unassembled WGS sequence"/>
</dbReference>